<accession>A0ABP9WI53</accession>
<dbReference type="SUPFAM" id="SSF54637">
    <property type="entry name" value="Thioesterase/thiol ester dehydrase-isomerase"/>
    <property type="match status" value="1"/>
</dbReference>
<protein>
    <submittedName>
        <fullName evidence="4">1,4-dihydroxy-2-naphthoyl-CoA hydrolase</fullName>
    </submittedName>
</protein>
<dbReference type="InterPro" id="IPR006683">
    <property type="entry name" value="Thioestr_dom"/>
</dbReference>
<comment type="similarity">
    <text evidence="1">Belongs to the thioesterase PaaI family.</text>
</comment>
<dbReference type="Pfam" id="PF03061">
    <property type="entry name" value="4HBT"/>
    <property type="match status" value="1"/>
</dbReference>
<dbReference type="RefSeq" id="WP_286216124.1">
    <property type="nucleotide sequence ID" value="NZ_AP027736.1"/>
</dbReference>
<sequence length="138" mass="13888">MSDADVAAAAPSDGLIARMGITIVEVTADTAVGTMPVAGNTQPYGLLHGGASAVLAESLGSLAAMAHVATVDPEGIAVGVDLSITHVRSARSGVVTGTATAIHRGRTVAVYGVRIVNERGEIVSEARLTCAIRARRAT</sequence>
<dbReference type="InterPro" id="IPR003736">
    <property type="entry name" value="PAAI_dom"/>
</dbReference>
<gene>
    <name evidence="4" type="primary">menI</name>
    <name evidence="4" type="ORF">Lsed01_01708</name>
</gene>
<dbReference type="CDD" id="cd03443">
    <property type="entry name" value="PaaI_thioesterase"/>
    <property type="match status" value="1"/>
</dbReference>
<organism evidence="4 5">
    <name type="scientific">Demequina sediminis</name>
    <dbReference type="NCBI Taxonomy" id="1930058"/>
    <lineage>
        <taxon>Bacteria</taxon>
        <taxon>Bacillati</taxon>
        <taxon>Actinomycetota</taxon>
        <taxon>Actinomycetes</taxon>
        <taxon>Micrococcales</taxon>
        <taxon>Demequinaceae</taxon>
        <taxon>Demequina</taxon>
    </lineage>
</organism>
<dbReference type="GO" id="GO:0016787">
    <property type="term" value="F:hydrolase activity"/>
    <property type="evidence" value="ECO:0007669"/>
    <property type="project" value="UniProtKB-KW"/>
</dbReference>
<dbReference type="EMBL" id="BAABRR010000008">
    <property type="protein sequence ID" value="GAA5519269.1"/>
    <property type="molecule type" value="Genomic_DNA"/>
</dbReference>
<dbReference type="PANTHER" id="PTHR43240:SF5">
    <property type="entry name" value="1,4-DIHYDROXY-2-NAPHTHOYL-COA THIOESTERASE 1"/>
    <property type="match status" value="1"/>
</dbReference>
<evidence type="ECO:0000313" key="5">
    <source>
        <dbReference type="Proteomes" id="UP001426770"/>
    </source>
</evidence>
<proteinExistence type="inferred from homology"/>
<feature type="domain" description="Thioesterase" evidence="3">
    <location>
        <begin position="44"/>
        <end position="122"/>
    </location>
</feature>
<keyword evidence="2 4" id="KW-0378">Hydrolase</keyword>
<reference evidence="4 5" key="1">
    <citation type="submission" date="2024-02" db="EMBL/GenBank/DDBJ databases">
        <title>Lysinimicrobium sediminis NBRC 112286.</title>
        <authorList>
            <person name="Ichikawa N."/>
            <person name="Katano-Makiyama Y."/>
            <person name="Hidaka K."/>
        </authorList>
    </citation>
    <scope>NUCLEOTIDE SEQUENCE [LARGE SCALE GENOMIC DNA]</scope>
    <source>
        <strain evidence="4 5">NBRC 112286</strain>
    </source>
</reference>
<name>A0ABP9WI53_9MICO</name>
<dbReference type="NCBIfam" id="TIGR00369">
    <property type="entry name" value="unchar_dom_1"/>
    <property type="match status" value="1"/>
</dbReference>
<dbReference type="InterPro" id="IPR029069">
    <property type="entry name" value="HotDog_dom_sf"/>
</dbReference>
<dbReference type="PANTHER" id="PTHR43240">
    <property type="entry name" value="1,4-DIHYDROXY-2-NAPHTHOYL-COA THIOESTERASE 1"/>
    <property type="match status" value="1"/>
</dbReference>
<comment type="caution">
    <text evidence="4">The sequence shown here is derived from an EMBL/GenBank/DDBJ whole genome shotgun (WGS) entry which is preliminary data.</text>
</comment>
<dbReference type="Gene3D" id="3.10.129.10">
    <property type="entry name" value="Hotdog Thioesterase"/>
    <property type="match status" value="1"/>
</dbReference>
<evidence type="ECO:0000313" key="4">
    <source>
        <dbReference type="EMBL" id="GAA5519269.1"/>
    </source>
</evidence>
<dbReference type="Proteomes" id="UP001426770">
    <property type="component" value="Unassembled WGS sequence"/>
</dbReference>
<evidence type="ECO:0000256" key="2">
    <source>
        <dbReference type="ARBA" id="ARBA00022801"/>
    </source>
</evidence>
<evidence type="ECO:0000256" key="1">
    <source>
        <dbReference type="ARBA" id="ARBA00008324"/>
    </source>
</evidence>
<keyword evidence="5" id="KW-1185">Reference proteome</keyword>
<evidence type="ECO:0000259" key="3">
    <source>
        <dbReference type="Pfam" id="PF03061"/>
    </source>
</evidence>